<dbReference type="PANTHER" id="PTHR31157:SF1">
    <property type="entry name" value="SCP DOMAIN-CONTAINING PROTEIN"/>
    <property type="match status" value="1"/>
</dbReference>
<dbReference type="InterPro" id="IPR035940">
    <property type="entry name" value="CAP_sf"/>
</dbReference>
<evidence type="ECO:0000259" key="1">
    <source>
        <dbReference type="Pfam" id="PF00188"/>
    </source>
</evidence>
<evidence type="ECO:0000313" key="3">
    <source>
        <dbReference type="Proteomes" id="UP000185151"/>
    </source>
</evidence>
<proteinExistence type="predicted"/>
<organism evidence="2 3">
    <name type="scientific">Paraburkholderia phenazinium</name>
    <dbReference type="NCBI Taxonomy" id="60549"/>
    <lineage>
        <taxon>Bacteria</taxon>
        <taxon>Pseudomonadati</taxon>
        <taxon>Pseudomonadota</taxon>
        <taxon>Betaproteobacteria</taxon>
        <taxon>Burkholderiales</taxon>
        <taxon>Burkholderiaceae</taxon>
        <taxon>Paraburkholderia</taxon>
    </lineage>
</organism>
<dbReference type="SUPFAM" id="SSF55797">
    <property type="entry name" value="PR-1-like"/>
    <property type="match status" value="1"/>
</dbReference>
<dbReference type="PROSITE" id="PS51257">
    <property type="entry name" value="PROKAR_LIPOPROTEIN"/>
    <property type="match status" value="1"/>
</dbReference>
<name>A0A1N6L398_9BURK</name>
<dbReference type="InterPro" id="IPR014044">
    <property type="entry name" value="CAP_dom"/>
</dbReference>
<dbReference type="CDD" id="cd05379">
    <property type="entry name" value="CAP_bacterial"/>
    <property type="match status" value="1"/>
</dbReference>
<feature type="domain" description="SCP" evidence="1">
    <location>
        <begin position="66"/>
        <end position="183"/>
    </location>
</feature>
<protein>
    <submittedName>
        <fullName evidence="2">Uncharacterized conserved protein YkwD, contains CAP (CSP/antigen 5/PR1) domain</fullName>
    </submittedName>
</protein>
<dbReference type="Proteomes" id="UP000185151">
    <property type="component" value="Unassembled WGS sequence"/>
</dbReference>
<keyword evidence="3" id="KW-1185">Reference proteome</keyword>
<dbReference type="RefSeq" id="WP_074300710.1">
    <property type="nucleotide sequence ID" value="NZ_FSRU01000002.1"/>
</dbReference>
<dbReference type="Gene3D" id="3.40.33.10">
    <property type="entry name" value="CAP"/>
    <property type="match status" value="1"/>
</dbReference>
<evidence type="ECO:0000313" key="2">
    <source>
        <dbReference type="EMBL" id="SIO63271.1"/>
    </source>
</evidence>
<dbReference type="Pfam" id="PF00188">
    <property type="entry name" value="CAP"/>
    <property type="match status" value="1"/>
</dbReference>
<reference evidence="2 3" key="1">
    <citation type="submission" date="2016-11" db="EMBL/GenBank/DDBJ databases">
        <authorList>
            <person name="Jaros S."/>
            <person name="Januszkiewicz K."/>
            <person name="Wedrychowicz H."/>
        </authorList>
    </citation>
    <scope>NUCLEOTIDE SEQUENCE [LARGE SCALE GENOMIC DNA]</scope>
    <source>
        <strain evidence="2 3">GAS95</strain>
    </source>
</reference>
<dbReference type="PANTHER" id="PTHR31157">
    <property type="entry name" value="SCP DOMAIN-CONTAINING PROTEIN"/>
    <property type="match status" value="1"/>
</dbReference>
<sequence>MKRTAICAAAAACMLAACGGGGGSSGGESSSGTSSSAAAPSVALLAAPGASAGSFAATGDTTTDALNFINYQRAQIGLPALSSQTGVAQAAQNHSIWEQDNDIVGHDETSGQAGYTAATPLERVNLYYSTQSVGEITAGFSGPFANSTEAITGLFDAPFHRAVALFDSVHAGVGVANTTSDSQLSTLTVDFADYKQFIADSQLVAWPYNGMLNVDTSWFANESPNPMAQTTQSQPYENTVVGYPVTLTGGDNAAFSNVSFVITDSTGASVPCQEVDSSNNSEAAREAMCVPFSPLKTGTTYTVKVTGTLSNTSLAATPFSLSWAFTTAATANTPIGAPTSTSSSSASEANALKQVAPRRIILN</sequence>
<dbReference type="OrthoDB" id="5372233at2"/>
<dbReference type="EMBL" id="FSRU01000002">
    <property type="protein sequence ID" value="SIO63271.1"/>
    <property type="molecule type" value="Genomic_DNA"/>
</dbReference>
<gene>
    <name evidence="2" type="ORF">SAMN05444165_5788</name>
</gene>
<dbReference type="AlphaFoldDB" id="A0A1N6L398"/>
<accession>A0A1N6L398</accession>